<dbReference type="EC" id="2.7.13.3" evidence="3"/>
<dbReference type="STRING" id="161398.PP2015_117"/>
<dbReference type="InterPro" id="IPR005467">
    <property type="entry name" value="His_kinase_dom"/>
</dbReference>
<keyword evidence="5" id="KW-0808">Transferase</keyword>
<keyword evidence="12" id="KW-1185">Reference proteome</keyword>
<dbReference type="SUPFAM" id="SSF55874">
    <property type="entry name" value="ATPase domain of HSP90 chaperone/DNA topoisomerase II/histidine kinase"/>
    <property type="match status" value="1"/>
</dbReference>
<dbReference type="SMART" id="SM00388">
    <property type="entry name" value="HisKA"/>
    <property type="match status" value="1"/>
</dbReference>
<keyword evidence="6" id="KW-0547">Nucleotide-binding</keyword>
<dbReference type="EMBL" id="CP013187">
    <property type="protein sequence ID" value="ALO40645.1"/>
    <property type="molecule type" value="Genomic_DNA"/>
</dbReference>
<keyword evidence="9" id="KW-1133">Transmembrane helix</keyword>
<dbReference type="GO" id="GO:0005524">
    <property type="term" value="F:ATP binding"/>
    <property type="evidence" value="ECO:0007669"/>
    <property type="project" value="UniProtKB-KW"/>
</dbReference>
<dbReference type="PANTHER" id="PTHR44936:SF10">
    <property type="entry name" value="SENSOR PROTEIN RSTB"/>
    <property type="match status" value="1"/>
</dbReference>
<dbReference type="SMART" id="SM00387">
    <property type="entry name" value="HATPase_c"/>
    <property type="match status" value="1"/>
</dbReference>
<dbReference type="InterPro" id="IPR003661">
    <property type="entry name" value="HisK_dim/P_dom"/>
</dbReference>
<dbReference type="PANTHER" id="PTHR44936">
    <property type="entry name" value="SENSOR PROTEIN CREC"/>
    <property type="match status" value="1"/>
</dbReference>
<keyword evidence="8" id="KW-0067">ATP-binding</keyword>
<dbReference type="OrthoDB" id="5741133at2"/>
<evidence type="ECO:0000256" key="4">
    <source>
        <dbReference type="ARBA" id="ARBA00022475"/>
    </source>
</evidence>
<evidence type="ECO:0000313" key="12">
    <source>
        <dbReference type="Proteomes" id="UP000061457"/>
    </source>
</evidence>
<dbReference type="SUPFAM" id="SSF47384">
    <property type="entry name" value="Homodimeric domain of signal transducing histidine kinase"/>
    <property type="match status" value="1"/>
</dbReference>
<evidence type="ECO:0000256" key="5">
    <source>
        <dbReference type="ARBA" id="ARBA00022679"/>
    </source>
</evidence>
<comment type="subcellular location">
    <subcellularLocation>
        <location evidence="2">Cell membrane</location>
        <topology evidence="2">Multi-pass membrane protein</topology>
    </subcellularLocation>
</comment>
<evidence type="ECO:0000256" key="1">
    <source>
        <dbReference type="ARBA" id="ARBA00000085"/>
    </source>
</evidence>
<evidence type="ECO:0000256" key="3">
    <source>
        <dbReference type="ARBA" id="ARBA00012438"/>
    </source>
</evidence>
<dbReference type="PATRIC" id="fig|161398.10.peg.121"/>
<evidence type="ECO:0000259" key="10">
    <source>
        <dbReference type="PROSITE" id="PS50109"/>
    </source>
</evidence>
<dbReference type="InterPro" id="IPR036097">
    <property type="entry name" value="HisK_dim/P_sf"/>
</dbReference>
<proteinExistence type="predicted"/>
<gene>
    <name evidence="11" type="ORF">PP2015_117</name>
</gene>
<dbReference type="Pfam" id="PF00512">
    <property type="entry name" value="HisKA"/>
    <property type="match status" value="1"/>
</dbReference>
<feature type="transmembrane region" description="Helical" evidence="9">
    <location>
        <begin position="21"/>
        <end position="47"/>
    </location>
</feature>
<evidence type="ECO:0000256" key="8">
    <source>
        <dbReference type="ARBA" id="ARBA00022840"/>
    </source>
</evidence>
<dbReference type="InterPro" id="IPR036890">
    <property type="entry name" value="HATPase_C_sf"/>
</dbReference>
<dbReference type="InterPro" id="IPR050980">
    <property type="entry name" value="2C_sensor_his_kinase"/>
</dbReference>
<dbReference type="AlphaFoldDB" id="A0A0S2JXV6"/>
<keyword evidence="9" id="KW-0472">Membrane</keyword>
<keyword evidence="7" id="KW-0418">Kinase</keyword>
<organism evidence="11 12">
    <name type="scientific">Pseudoalteromonas phenolica</name>
    <dbReference type="NCBI Taxonomy" id="161398"/>
    <lineage>
        <taxon>Bacteria</taxon>
        <taxon>Pseudomonadati</taxon>
        <taxon>Pseudomonadota</taxon>
        <taxon>Gammaproteobacteria</taxon>
        <taxon>Alteromonadales</taxon>
        <taxon>Pseudoalteromonadaceae</taxon>
        <taxon>Pseudoalteromonas</taxon>
    </lineage>
</organism>
<dbReference type="Gene3D" id="6.10.340.10">
    <property type="match status" value="1"/>
</dbReference>
<dbReference type="CDD" id="cd00082">
    <property type="entry name" value="HisKA"/>
    <property type="match status" value="1"/>
</dbReference>
<dbReference type="Gene3D" id="1.10.287.130">
    <property type="match status" value="1"/>
</dbReference>
<protein>
    <recommendedName>
        <fullName evidence="3">histidine kinase</fullName>
        <ecNumber evidence="3">2.7.13.3</ecNumber>
    </recommendedName>
</protein>
<name>A0A0S2JXV6_9GAMM</name>
<feature type="transmembrane region" description="Helical" evidence="9">
    <location>
        <begin position="179"/>
        <end position="201"/>
    </location>
</feature>
<reference evidence="12" key="1">
    <citation type="submission" date="2015-11" db="EMBL/GenBank/DDBJ databases">
        <authorList>
            <person name="Kim K.M."/>
        </authorList>
    </citation>
    <scope>NUCLEOTIDE SEQUENCE [LARGE SCALE GENOMIC DNA]</scope>
    <source>
        <strain evidence="12">KCTC 12086</strain>
    </source>
</reference>
<accession>A0A0S2JXV6</accession>
<dbReference type="KEGG" id="pphe:PP2015_117"/>
<dbReference type="GO" id="GO:0005886">
    <property type="term" value="C:plasma membrane"/>
    <property type="evidence" value="ECO:0007669"/>
    <property type="project" value="UniProtKB-SubCell"/>
</dbReference>
<dbReference type="Pfam" id="PF02518">
    <property type="entry name" value="HATPase_c"/>
    <property type="match status" value="1"/>
</dbReference>
<dbReference type="Gene3D" id="3.30.565.10">
    <property type="entry name" value="Histidine kinase-like ATPase, C-terminal domain"/>
    <property type="match status" value="1"/>
</dbReference>
<evidence type="ECO:0000313" key="11">
    <source>
        <dbReference type="EMBL" id="ALO40645.1"/>
    </source>
</evidence>
<sequence length="476" mass="53266">MASGVKTKIRAWRVICKKLKISSSFVHQAIFAVVVSTLPLIALTLWFSSSLQQSSSEMRDFYKLSQQVERDFKAVSQALKVLQDAEQNNQILQDSQLTQTLENKWFEVENMAVALKKYARSKSFVADLQQLQQTMQLHTKSDDTFARIWRDYYQLTDTLKVDLEQAQQQLDAHIVQQQWLFFIGLSVLVPLLAAVSIRLLVKVRSKLSAIEKATDQLGVGEWEKPIALSGSAELAKLGARLNWLRLSLKSQHEEQDTFLRHVSHELKTPLASMVEGTSLLNEQVLGALNAQQTRVLSIMDKSALQLKALIEDLLLFSGTAKLTQLEQNKPCGELKTELQQYFADLPMAQHKQLSWQLDDLEQLSVPLLPCKLALTQVISNALRFAEHHVEVSFSKAADGYQFVITDDGQGFNEEAASRALEPFYKGADQQHNNEAHMHSGLGLSIAHECCKAMSGALIIRAQQGGHVTIKFGLGAA</sequence>
<dbReference type="CDD" id="cd00075">
    <property type="entry name" value="HATPase"/>
    <property type="match status" value="1"/>
</dbReference>
<evidence type="ECO:0000256" key="9">
    <source>
        <dbReference type="SAM" id="Phobius"/>
    </source>
</evidence>
<dbReference type="InterPro" id="IPR003594">
    <property type="entry name" value="HATPase_dom"/>
</dbReference>
<evidence type="ECO:0000256" key="7">
    <source>
        <dbReference type="ARBA" id="ARBA00022777"/>
    </source>
</evidence>
<keyword evidence="4" id="KW-1003">Cell membrane</keyword>
<dbReference type="GO" id="GO:0000155">
    <property type="term" value="F:phosphorelay sensor kinase activity"/>
    <property type="evidence" value="ECO:0007669"/>
    <property type="project" value="InterPro"/>
</dbReference>
<comment type="catalytic activity">
    <reaction evidence="1">
        <text>ATP + protein L-histidine = ADP + protein N-phospho-L-histidine.</text>
        <dbReference type="EC" id="2.7.13.3"/>
    </reaction>
</comment>
<feature type="domain" description="Histidine kinase" evidence="10">
    <location>
        <begin position="261"/>
        <end position="476"/>
    </location>
</feature>
<dbReference type="Proteomes" id="UP000061457">
    <property type="component" value="Chromosome I"/>
</dbReference>
<keyword evidence="9" id="KW-0812">Transmembrane</keyword>
<evidence type="ECO:0000256" key="6">
    <source>
        <dbReference type="ARBA" id="ARBA00022741"/>
    </source>
</evidence>
<dbReference type="RefSeq" id="WP_058028439.1">
    <property type="nucleotide sequence ID" value="NZ_CP013187.1"/>
</dbReference>
<dbReference type="PROSITE" id="PS50109">
    <property type="entry name" value="HIS_KIN"/>
    <property type="match status" value="1"/>
</dbReference>
<evidence type="ECO:0000256" key="2">
    <source>
        <dbReference type="ARBA" id="ARBA00004651"/>
    </source>
</evidence>